<accession>A0A6L5GAX1</accession>
<name>A0A6L5GAX1_9ACTN</name>
<evidence type="ECO:0008006" key="4">
    <source>
        <dbReference type="Google" id="ProtNLM"/>
    </source>
</evidence>
<organism evidence="2 3">
    <name type="scientific">Glycomyces albidus</name>
    <dbReference type="NCBI Taxonomy" id="2656774"/>
    <lineage>
        <taxon>Bacteria</taxon>
        <taxon>Bacillati</taxon>
        <taxon>Actinomycetota</taxon>
        <taxon>Actinomycetes</taxon>
        <taxon>Glycomycetales</taxon>
        <taxon>Glycomycetaceae</taxon>
        <taxon>Glycomyces</taxon>
    </lineage>
</organism>
<proteinExistence type="predicted"/>
<comment type="caution">
    <text evidence="2">The sequence shown here is derived from an EMBL/GenBank/DDBJ whole genome shotgun (WGS) entry which is preliminary data.</text>
</comment>
<protein>
    <recommendedName>
        <fullName evidence="4">DUF3618 domain-containing protein</fullName>
    </recommendedName>
</protein>
<feature type="compositionally biased region" description="Basic and acidic residues" evidence="1">
    <location>
        <begin position="54"/>
        <end position="69"/>
    </location>
</feature>
<sequence length="226" mass="25084">MQSTYGHDGSGTGGKPAETAHKTKDAAKEVAGTAKEEARHLGDQVKSEVQSITEDTREQLRQHASEQADKVSGSLRRLGDQAGALAEGRPEDAGPLADYMNTAAERLRHVAERTEERGFEGLIDDTKRFARERPALFLGLAAVAGFAAGRLMRGGVASRKEQADREPRREDWTQRDQSTAPQTYTREPRPYPVENDMQEPYVRETGPYPMEDAAGQRFRPSEYPRD</sequence>
<dbReference type="Proteomes" id="UP000477750">
    <property type="component" value="Unassembled WGS sequence"/>
</dbReference>
<evidence type="ECO:0000256" key="1">
    <source>
        <dbReference type="SAM" id="MobiDB-lite"/>
    </source>
</evidence>
<dbReference type="AlphaFoldDB" id="A0A6L5GAX1"/>
<evidence type="ECO:0000313" key="3">
    <source>
        <dbReference type="Proteomes" id="UP000477750"/>
    </source>
</evidence>
<feature type="region of interest" description="Disordered" evidence="1">
    <location>
        <begin position="153"/>
        <end position="226"/>
    </location>
</feature>
<gene>
    <name evidence="2" type="ORF">GFD30_14320</name>
</gene>
<feature type="compositionally biased region" description="Polar residues" evidence="1">
    <location>
        <begin position="175"/>
        <end position="185"/>
    </location>
</feature>
<dbReference type="RefSeq" id="WP_153025894.1">
    <property type="nucleotide sequence ID" value="NZ_WIAO01000016.1"/>
</dbReference>
<reference evidence="2 3" key="1">
    <citation type="submission" date="2019-10" db="EMBL/GenBank/DDBJ databases">
        <title>Glycomyces albidus sp. nov., a novel actinomycete isolated from rhizosphere soil of wheat (Triticum aestivum L.).</title>
        <authorList>
            <person name="Qian L."/>
        </authorList>
    </citation>
    <scope>NUCLEOTIDE SEQUENCE [LARGE SCALE GENOMIC DNA]</scope>
    <source>
        <strain evidence="2 3">NEAU-7082</strain>
    </source>
</reference>
<dbReference type="EMBL" id="WIAO01000016">
    <property type="protein sequence ID" value="MQM26736.1"/>
    <property type="molecule type" value="Genomic_DNA"/>
</dbReference>
<feature type="region of interest" description="Disordered" evidence="1">
    <location>
        <begin position="1"/>
        <end position="96"/>
    </location>
</feature>
<keyword evidence="3" id="KW-1185">Reference proteome</keyword>
<evidence type="ECO:0000313" key="2">
    <source>
        <dbReference type="EMBL" id="MQM26736.1"/>
    </source>
</evidence>
<dbReference type="Gene3D" id="1.10.287.700">
    <property type="entry name" value="Helix hairpin bin"/>
    <property type="match status" value="1"/>
</dbReference>
<feature type="compositionally biased region" description="Basic and acidic residues" evidence="1">
    <location>
        <begin position="158"/>
        <end position="174"/>
    </location>
</feature>
<feature type="compositionally biased region" description="Basic and acidic residues" evidence="1">
    <location>
        <begin position="18"/>
        <end position="46"/>
    </location>
</feature>